<proteinExistence type="predicted"/>
<protein>
    <submittedName>
        <fullName evidence="2">Uncharacterized protein</fullName>
    </submittedName>
</protein>
<evidence type="ECO:0000313" key="2">
    <source>
        <dbReference type="EMBL" id="MDV6373110.1"/>
    </source>
</evidence>
<keyword evidence="3" id="KW-1185">Reference proteome</keyword>
<dbReference type="EMBL" id="JAPMIV010000001">
    <property type="protein sequence ID" value="MDV6373110.1"/>
    <property type="molecule type" value="Genomic_DNA"/>
</dbReference>
<dbReference type="RefSeq" id="WP_317638404.1">
    <property type="nucleotide sequence ID" value="NZ_JAPMIV010000001.1"/>
</dbReference>
<evidence type="ECO:0000256" key="1">
    <source>
        <dbReference type="SAM" id="MobiDB-lite"/>
    </source>
</evidence>
<comment type="caution">
    <text evidence="2">The sequence shown here is derived from an EMBL/GenBank/DDBJ whole genome shotgun (WGS) entry which is preliminary data.</text>
</comment>
<feature type="region of interest" description="Disordered" evidence="1">
    <location>
        <begin position="1"/>
        <end position="26"/>
    </location>
</feature>
<reference evidence="2 3" key="1">
    <citation type="submission" date="2022-11" db="EMBL/GenBank/DDBJ databases">
        <title>Deinococcus ZS9-10, Low Temperature and Draught-tolerating, UV-resistant Bacteria from Continental Antarctica.</title>
        <authorList>
            <person name="Cheng L."/>
        </authorList>
    </citation>
    <scope>NUCLEOTIDE SEQUENCE [LARGE SCALE GENOMIC DNA]</scope>
    <source>
        <strain evidence="2 3">ZS9-10</strain>
    </source>
</reference>
<evidence type="ECO:0000313" key="3">
    <source>
        <dbReference type="Proteomes" id="UP001276150"/>
    </source>
</evidence>
<organism evidence="2 3">
    <name type="scientific">Deinococcus arenicola</name>
    <dbReference type="NCBI Taxonomy" id="2994950"/>
    <lineage>
        <taxon>Bacteria</taxon>
        <taxon>Thermotogati</taxon>
        <taxon>Deinococcota</taxon>
        <taxon>Deinococci</taxon>
        <taxon>Deinococcales</taxon>
        <taxon>Deinococcaceae</taxon>
        <taxon>Deinococcus</taxon>
    </lineage>
</organism>
<sequence length="60" mass="6067">MKSAPYSGHGVTALKGPTMEQPLTGGTYSLTVGHGAADGLYFLSLAGKELDGGTGRVNEV</sequence>
<name>A0ABU4DL09_9DEIO</name>
<accession>A0ABU4DL09</accession>
<gene>
    <name evidence="2" type="ORF">ORD21_00635</name>
</gene>
<dbReference type="Proteomes" id="UP001276150">
    <property type="component" value="Unassembled WGS sequence"/>
</dbReference>